<evidence type="ECO:0000256" key="1">
    <source>
        <dbReference type="SAM" id="MobiDB-lite"/>
    </source>
</evidence>
<dbReference type="EMBL" id="PGOL01002383">
    <property type="protein sequence ID" value="PKI48478.1"/>
    <property type="molecule type" value="Genomic_DNA"/>
</dbReference>
<organism evidence="2 3">
    <name type="scientific">Punica granatum</name>
    <name type="common">Pomegranate</name>
    <dbReference type="NCBI Taxonomy" id="22663"/>
    <lineage>
        <taxon>Eukaryota</taxon>
        <taxon>Viridiplantae</taxon>
        <taxon>Streptophyta</taxon>
        <taxon>Embryophyta</taxon>
        <taxon>Tracheophyta</taxon>
        <taxon>Spermatophyta</taxon>
        <taxon>Magnoliopsida</taxon>
        <taxon>eudicotyledons</taxon>
        <taxon>Gunneridae</taxon>
        <taxon>Pentapetalae</taxon>
        <taxon>rosids</taxon>
        <taxon>malvids</taxon>
        <taxon>Myrtales</taxon>
        <taxon>Lythraceae</taxon>
        <taxon>Punica</taxon>
    </lineage>
</organism>
<dbReference type="Proteomes" id="UP000233551">
    <property type="component" value="Unassembled WGS sequence"/>
</dbReference>
<proteinExistence type="predicted"/>
<keyword evidence="3" id="KW-1185">Reference proteome</keyword>
<evidence type="ECO:0000313" key="2">
    <source>
        <dbReference type="EMBL" id="PKI48478.1"/>
    </source>
</evidence>
<sequence>GSLNLVRGGWEKICRQKFYDRRREPIASRDPWREMRESKRNEGGGGGGGGLGREVRLRRRRGGRAGSELPAVSPGAGGEARTESSESARRRFLKG</sequence>
<feature type="compositionally biased region" description="Gly residues" evidence="1">
    <location>
        <begin position="43"/>
        <end position="52"/>
    </location>
</feature>
<evidence type="ECO:0000313" key="3">
    <source>
        <dbReference type="Proteomes" id="UP000233551"/>
    </source>
</evidence>
<dbReference type="AlphaFoldDB" id="A0A2I0IWV3"/>
<protein>
    <submittedName>
        <fullName evidence="2">Uncharacterized protein</fullName>
    </submittedName>
</protein>
<feature type="region of interest" description="Disordered" evidence="1">
    <location>
        <begin position="24"/>
        <end position="95"/>
    </location>
</feature>
<gene>
    <name evidence="2" type="ORF">CRG98_031100</name>
</gene>
<feature type="compositionally biased region" description="Basic and acidic residues" evidence="1">
    <location>
        <begin position="24"/>
        <end position="42"/>
    </location>
</feature>
<name>A0A2I0IWV3_PUNGR</name>
<feature type="compositionally biased region" description="Basic and acidic residues" evidence="1">
    <location>
        <begin position="80"/>
        <end position="89"/>
    </location>
</feature>
<comment type="caution">
    <text evidence="2">The sequence shown here is derived from an EMBL/GenBank/DDBJ whole genome shotgun (WGS) entry which is preliminary data.</text>
</comment>
<accession>A0A2I0IWV3</accession>
<reference evidence="2 3" key="1">
    <citation type="submission" date="2017-11" db="EMBL/GenBank/DDBJ databases">
        <title>De-novo sequencing of pomegranate (Punica granatum L.) genome.</title>
        <authorList>
            <person name="Akparov Z."/>
            <person name="Amiraslanov A."/>
            <person name="Hajiyeva S."/>
            <person name="Abbasov M."/>
            <person name="Kaur K."/>
            <person name="Hamwieh A."/>
            <person name="Solovyev V."/>
            <person name="Salamov A."/>
            <person name="Braich B."/>
            <person name="Kosarev P."/>
            <person name="Mahmoud A."/>
            <person name="Hajiyev E."/>
            <person name="Babayeva S."/>
            <person name="Izzatullayeva V."/>
            <person name="Mammadov A."/>
            <person name="Mammadov A."/>
            <person name="Sharifova S."/>
            <person name="Ojaghi J."/>
            <person name="Eynullazada K."/>
            <person name="Bayramov B."/>
            <person name="Abdulazimova A."/>
            <person name="Shahmuradov I."/>
        </authorList>
    </citation>
    <scope>NUCLEOTIDE SEQUENCE [LARGE SCALE GENOMIC DNA]</scope>
    <source>
        <strain evidence="3">cv. AG2017</strain>
        <tissue evidence="2">Leaf</tissue>
    </source>
</reference>
<feature type="non-terminal residue" evidence="2">
    <location>
        <position position="1"/>
    </location>
</feature>